<evidence type="ECO:0000256" key="1">
    <source>
        <dbReference type="ARBA" id="ARBA00004141"/>
    </source>
</evidence>
<protein>
    <submittedName>
        <fullName evidence="7">Phosphate transporter</fullName>
    </submittedName>
</protein>
<feature type="transmembrane region" description="Helical" evidence="5">
    <location>
        <begin position="372"/>
        <end position="390"/>
    </location>
</feature>
<feature type="domain" description="Major facilitator superfamily (MFS) profile" evidence="6">
    <location>
        <begin position="106"/>
        <end position="516"/>
    </location>
</feature>
<feature type="transmembrane region" description="Helical" evidence="5">
    <location>
        <begin position="174"/>
        <end position="195"/>
    </location>
</feature>
<dbReference type="PANTHER" id="PTHR23508">
    <property type="entry name" value="CARBOXYLIC ACID TRANSPORTER PROTEIN HOMOLOG"/>
    <property type="match status" value="1"/>
</dbReference>
<feature type="transmembrane region" description="Helical" evidence="5">
    <location>
        <begin position="426"/>
        <end position="449"/>
    </location>
</feature>
<reference evidence="7" key="1">
    <citation type="journal article" date="2021" name="Sci. Rep.">
        <title>Diploid genomic architecture of Nitzschia inconspicua, an elite biomass production diatom.</title>
        <authorList>
            <person name="Oliver A."/>
            <person name="Podell S."/>
            <person name="Pinowska A."/>
            <person name="Traller J.C."/>
            <person name="Smith S.R."/>
            <person name="McClure R."/>
            <person name="Beliaev A."/>
            <person name="Bohutskyi P."/>
            <person name="Hill E.A."/>
            <person name="Rabines A."/>
            <person name="Zheng H."/>
            <person name="Allen L.Z."/>
            <person name="Kuo A."/>
            <person name="Grigoriev I.V."/>
            <person name="Allen A.E."/>
            <person name="Hazlebeck D."/>
            <person name="Allen E.E."/>
        </authorList>
    </citation>
    <scope>NUCLEOTIDE SEQUENCE</scope>
    <source>
        <strain evidence="7">Hildebrandi</strain>
    </source>
</reference>
<comment type="caution">
    <text evidence="7">The sequence shown here is derived from an EMBL/GenBank/DDBJ whole genome shotgun (WGS) entry which is preliminary data.</text>
</comment>
<dbReference type="Proteomes" id="UP000693970">
    <property type="component" value="Unassembled WGS sequence"/>
</dbReference>
<feature type="transmembrane region" description="Helical" evidence="5">
    <location>
        <begin position="236"/>
        <end position="254"/>
    </location>
</feature>
<keyword evidence="2 5" id="KW-0812">Transmembrane</keyword>
<dbReference type="Pfam" id="PF00083">
    <property type="entry name" value="Sugar_tr"/>
    <property type="match status" value="2"/>
</dbReference>
<name>A0A9K3PGQ5_9STRA</name>
<comment type="subcellular location">
    <subcellularLocation>
        <location evidence="1">Membrane</location>
        <topology evidence="1">Multi-pass membrane protein</topology>
    </subcellularLocation>
</comment>
<evidence type="ECO:0000256" key="2">
    <source>
        <dbReference type="ARBA" id="ARBA00022692"/>
    </source>
</evidence>
<feature type="transmembrane region" description="Helical" evidence="5">
    <location>
        <begin position="461"/>
        <end position="486"/>
    </location>
</feature>
<reference evidence="7" key="2">
    <citation type="submission" date="2021-04" db="EMBL/GenBank/DDBJ databases">
        <authorList>
            <person name="Podell S."/>
        </authorList>
    </citation>
    <scope>NUCLEOTIDE SEQUENCE</scope>
    <source>
        <strain evidence="7">Hildebrandi</strain>
    </source>
</reference>
<dbReference type="OrthoDB" id="433512at2759"/>
<keyword evidence="8" id="KW-1185">Reference proteome</keyword>
<organism evidence="7 8">
    <name type="scientific">Nitzschia inconspicua</name>
    <dbReference type="NCBI Taxonomy" id="303405"/>
    <lineage>
        <taxon>Eukaryota</taxon>
        <taxon>Sar</taxon>
        <taxon>Stramenopiles</taxon>
        <taxon>Ochrophyta</taxon>
        <taxon>Bacillariophyta</taxon>
        <taxon>Bacillariophyceae</taxon>
        <taxon>Bacillariophycidae</taxon>
        <taxon>Bacillariales</taxon>
        <taxon>Bacillariaceae</taxon>
        <taxon>Nitzschia</taxon>
    </lineage>
</organism>
<keyword evidence="4 5" id="KW-0472">Membrane</keyword>
<evidence type="ECO:0000256" key="3">
    <source>
        <dbReference type="ARBA" id="ARBA00022989"/>
    </source>
</evidence>
<dbReference type="InterPro" id="IPR020846">
    <property type="entry name" value="MFS_dom"/>
</dbReference>
<feature type="transmembrane region" description="Helical" evidence="5">
    <location>
        <begin position="402"/>
        <end position="420"/>
    </location>
</feature>
<dbReference type="EMBL" id="JAGRRH010000023">
    <property type="protein sequence ID" value="KAG7344309.1"/>
    <property type="molecule type" value="Genomic_DNA"/>
</dbReference>
<dbReference type="PROSITE" id="PS50850">
    <property type="entry name" value="MFS"/>
    <property type="match status" value="1"/>
</dbReference>
<feature type="transmembrane region" description="Helical" evidence="5">
    <location>
        <begin position="492"/>
        <end position="517"/>
    </location>
</feature>
<evidence type="ECO:0000256" key="4">
    <source>
        <dbReference type="ARBA" id="ARBA00023136"/>
    </source>
</evidence>
<feature type="transmembrane region" description="Helical" evidence="5">
    <location>
        <begin position="266"/>
        <end position="285"/>
    </location>
</feature>
<dbReference type="AlphaFoldDB" id="A0A9K3PGQ5"/>
<dbReference type="GO" id="GO:0005886">
    <property type="term" value="C:plasma membrane"/>
    <property type="evidence" value="ECO:0007669"/>
    <property type="project" value="TreeGrafter"/>
</dbReference>
<sequence>MVAFSTDTSPLPKTKKSLQLGNYGTLMSSQEMPEEYWTPLKLPPEKRVTSSRSDLTSVATDNLSELLDETIAEEQTTIDRVFAFLGFTANPFSSYADDVCNNKASDMRLSMLSNISAAYNAVSISMALDIMQDLYETTSKDKSLCSSALIAGMIVGQLAGGAIGDILGRHMAMAVVMSLQIVGALITACAIQSSFSIYAFIAIWRLILGIGCGGVYPLAATITAESNDDTKDGGKAVALTFSMQGIGYLLPPILTALLARFVPLRLLWRIILGFGAIPGLWLMVLRLKNQIARTNSQVYKSKRNMLTNAREVPVNVLEAIYVEPDLFRKMIGTGGCWFLFDVLFYGNVLFQPIVLSAAFGQAETVQRGAIDSAVVSLLALPGYFASIIAMGHQSPRFIQSQGFLMMAILYGSIGVFFQHLSRHKFALVLLYGGTFFFSNYGPNATTYVLPSLTFSSSCRSTLNGICAACGKAGALIGSMVFVFAASKFGEDIVLLACAVVSLIGMVVTICCVSETVIHDEQIKKPEVRMRVVISEPSLLDYFETA</sequence>
<gene>
    <name evidence="7" type="ORF">IV203_022317</name>
</gene>
<evidence type="ECO:0000313" key="7">
    <source>
        <dbReference type="EMBL" id="KAG7344309.1"/>
    </source>
</evidence>
<proteinExistence type="predicted"/>
<dbReference type="PANTHER" id="PTHR23508:SF10">
    <property type="entry name" value="CARBOXYLIC ACID TRANSPORTER PROTEIN HOMOLOG"/>
    <property type="match status" value="1"/>
</dbReference>
<feature type="transmembrane region" description="Helical" evidence="5">
    <location>
        <begin position="336"/>
        <end position="360"/>
    </location>
</feature>
<keyword evidence="3 5" id="KW-1133">Transmembrane helix</keyword>
<accession>A0A9K3PGQ5</accession>
<dbReference type="InterPro" id="IPR005828">
    <property type="entry name" value="MFS_sugar_transport-like"/>
</dbReference>
<feature type="transmembrane region" description="Helical" evidence="5">
    <location>
        <begin position="148"/>
        <end position="167"/>
    </location>
</feature>
<dbReference type="GO" id="GO:0046943">
    <property type="term" value="F:carboxylic acid transmembrane transporter activity"/>
    <property type="evidence" value="ECO:0007669"/>
    <property type="project" value="TreeGrafter"/>
</dbReference>
<evidence type="ECO:0000256" key="5">
    <source>
        <dbReference type="SAM" id="Phobius"/>
    </source>
</evidence>
<evidence type="ECO:0000259" key="6">
    <source>
        <dbReference type="PROSITE" id="PS50850"/>
    </source>
</evidence>
<feature type="transmembrane region" description="Helical" evidence="5">
    <location>
        <begin position="201"/>
        <end position="224"/>
    </location>
</feature>
<evidence type="ECO:0000313" key="8">
    <source>
        <dbReference type="Proteomes" id="UP000693970"/>
    </source>
</evidence>